<dbReference type="Proteomes" id="UP001595817">
    <property type="component" value="Unassembled WGS sequence"/>
</dbReference>
<feature type="transmembrane region" description="Helical" evidence="1">
    <location>
        <begin position="30"/>
        <end position="52"/>
    </location>
</feature>
<keyword evidence="1" id="KW-0812">Transmembrane</keyword>
<keyword evidence="1" id="KW-1133">Transmembrane helix</keyword>
<organism evidence="2 3">
    <name type="scientific">Chungangia koreensis</name>
    <dbReference type="NCBI Taxonomy" id="752657"/>
    <lineage>
        <taxon>Bacteria</taxon>
        <taxon>Bacillati</taxon>
        <taxon>Bacillota</taxon>
        <taxon>Bacilli</taxon>
        <taxon>Lactobacillales</taxon>
        <taxon>Chungangia</taxon>
    </lineage>
</organism>
<reference evidence="3" key="1">
    <citation type="journal article" date="2019" name="Int. J. Syst. Evol. Microbiol.">
        <title>The Global Catalogue of Microorganisms (GCM) 10K type strain sequencing project: providing services to taxonomists for standard genome sequencing and annotation.</title>
        <authorList>
            <consortium name="The Broad Institute Genomics Platform"/>
            <consortium name="The Broad Institute Genome Sequencing Center for Infectious Disease"/>
            <person name="Wu L."/>
            <person name="Ma J."/>
        </authorList>
    </citation>
    <scope>NUCLEOTIDE SEQUENCE [LARGE SCALE GENOMIC DNA]</scope>
    <source>
        <strain evidence="3">CCUG 59778</strain>
    </source>
</reference>
<evidence type="ECO:0000313" key="3">
    <source>
        <dbReference type="Proteomes" id="UP001595817"/>
    </source>
</evidence>
<protein>
    <submittedName>
        <fullName evidence="2">DUF5316 domain-containing protein</fullName>
    </submittedName>
</protein>
<name>A0ABV8X0R2_9LACT</name>
<keyword evidence="1" id="KW-0472">Membrane</keyword>
<dbReference type="InterPro" id="IPR035167">
    <property type="entry name" value="DUF5316"/>
</dbReference>
<evidence type="ECO:0000313" key="2">
    <source>
        <dbReference type="EMBL" id="MFC4408948.1"/>
    </source>
</evidence>
<gene>
    <name evidence="2" type="ORF">ACFOZY_00720</name>
</gene>
<dbReference type="EMBL" id="JBHSEC010000001">
    <property type="protein sequence ID" value="MFC4408948.1"/>
    <property type="molecule type" value="Genomic_DNA"/>
</dbReference>
<accession>A0ABV8X0R2</accession>
<evidence type="ECO:0000256" key="1">
    <source>
        <dbReference type="SAM" id="Phobius"/>
    </source>
</evidence>
<sequence>MKYLFIGFGISLIIFVVALTTNDWSLLYKITGFVGLICLGIGALISGAFISGDRLGRNLNSESETDRRKRITFTNRIVLIGAPNIAFAIILFLLLN</sequence>
<keyword evidence="3" id="KW-1185">Reference proteome</keyword>
<dbReference type="RefSeq" id="WP_378151185.1">
    <property type="nucleotide sequence ID" value="NZ_JBHSEC010000001.1"/>
</dbReference>
<dbReference type="Pfam" id="PF17247">
    <property type="entry name" value="DUF5316"/>
    <property type="match status" value="1"/>
</dbReference>
<proteinExistence type="predicted"/>
<comment type="caution">
    <text evidence="2">The sequence shown here is derived from an EMBL/GenBank/DDBJ whole genome shotgun (WGS) entry which is preliminary data.</text>
</comment>
<feature type="transmembrane region" description="Helical" evidence="1">
    <location>
        <begin position="73"/>
        <end position="95"/>
    </location>
</feature>